<feature type="compositionally biased region" description="Basic and acidic residues" evidence="11">
    <location>
        <begin position="353"/>
        <end position="367"/>
    </location>
</feature>
<evidence type="ECO:0000256" key="11">
    <source>
        <dbReference type="SAM" id="MobiDB-lite"/>
    </source>
</evidence>
<name>A0A8K0RBK5_9PLEO</name>
<protein>
    <recommendedName>
        <fullName evidence="10">rRNA biogenesis protein RRP36</fullName>
    </recommendedName>
</protein>
<keyword evidence="5 10" id="KW-0698">rRNA processing</keyword>
<dbReference type="GO" id="GO:0030686">
    <property type="term" value="C:90S preribosome"/>
    <property type="evidence" value="ECO:0007669"/>
    <property type="project" value="TreeGrafter"/>
</dbReference>
<evidence type="ECO:0000256" key="1">
    <source>
        <dbReference type="ARBA" id="ARBA00004604"/>
    </source>
</evidence>
<evidence type="ECO:0000256" key="2">
    <source>
        <dbReference type="ARBA" id="ARBA00009418"/>
    </source>
</evidence>
<evidence type="ECO:0000256" key="6">
    <source>
        <dbReference type="ARBA" id="ARBA00023054"/>
    </source>
</evidence>
<dbReference type="PANTHER" id="PTHR21738">
    <property type="entry name" value="RIBOSOMAL RNA PROCESSING PROTEIN 36 HOMOLOG"/>
    <property type="match status" value="1"/>
</dbReference>
<dbReference type="AlphaFoldDB" id="A0A8K0RBK5"/>
<comment type="caution">
    <text evidence="12">The sequence shown here is derived from an EMBL/GenBank/DDBJ whole genome shotgun (WGS) entry which is preliminary data.</text>
</comment>
<feature type="compositionally biased region" description="Basic and acidic residues" evidence="11">
    <location>
        <begin position="108"/>
        <end position="146"/>
    </location>
</feature>
<comment type="subcellular location">
    <subcellularLocation>
        <location evidence="1 10">Nucleus</location>
        <location evidence="1 10">Nucleolus</location>
    </subcellularLocation>
</comment>
<feature type="compositionally biased region" description="Basic and acidic residues" evidence="11">
    <location>
        <begin position="1"/>
        <end position="15"/>
    </location>
</feature>
<feature type="region of interest" description="Disordered" evidence="11">
    <location>
        <begin position="338"/>
        <end position="367"/>
    </location>
</feature>
<evidence type="ECO:0000256" key="10">
    <source>
        <dbReference type="RuleBase" id="RU368027"/>
    </source>
</evidence>
<keyword evidence="7 10" id="KW-0539">Nucleus</keyword>
<feature type="compositionally biased region" description="Acidic residues" evidence="11">
    <location>
        <begin position="173"/>
        <end position="183"/>
    </location>
</feature>
<sequence length="367" mass="41393">MVLSSKLDRKLRAAEESSDDEDYYEVTDRSSSESVIETGTGGDIISSGDEDEDEAGSKEEVMVSSAKLLPLHRSTADAYKSDASDDGQVQAQISKVSFGALAKAQDALSKEHTTDRKRKRGDDTSKSQEDKLEALRERLRQIKAEKMASSANTAKPGKKSDGAKKRKMTAVESEADEEEDDSDASGSDAAPKARSSKHAPAVQSSKRMVSRKRKVVDVKKPVFRDPRFDNMGGVAPDDHILGSRYSFLNDYRASEIAELRGTIRKTKNEAEKEKLKKKLLSMESQQKTRENKDKQQEIVREHKKKEKELVKQGKQPFFLKKAEQKKLALIDRFQNMKSKQREKVIERRRKKVTSKERRNMPAERRGA</sequence>
<gene>
    <name evidence="12" type="ORF">FB567DRAFT_559024</name>
</gene>
<evidence type="ECO:0000256" key="7">
    <source>
        <dbReference type="ARBA" id="ARBA00023242"/>
    </source>
</evidence>
<proteinExistence type="inferred from homology"/>
<dbReference type="OrthoDB" id="448446at2759"/>
<evidence type="ECO:0000313" key="12">
    <source>
        <dbReference type="EMBL" id="KAH7089488.1"/>
    </source>
</evidence>
<dbReference type="InterPro" id="IPR009292">
    <property type="entry name" value="RRP36"/>
</dbReference>
<reference evidence="12" key="1">
    <citation type="journal article" date="2021" name="Nat. Commun.">
        <title>Genetic determinants of endophytism in the Arabidopsis root mycobiome.</title>
        <authorList>
            <person name="Mesny F."/>
            <person name="Miyauchi S."/>
            <person name="Thiergart T."/>
            <person name="Pickel B."/>
            <person name="Atanasova L."/>
            <person name="Karlsson M."/>
            <person name="Huettel B."/>
            <person name="Barry K.W."/>
            <person name="Haridas S."/>
            <person name="Chen C."/>
            <person name="Bauer D."/>
            <person name="Andreopoulos W."/>
            <person name="Pangilinan J."/>
            <person name="LaButti K."/>
            <person name="Riley R."/>
            <person name="Lipzen A."/>
            <person name="Clum A."/>
            <person name="Drula E."/>
            <person name="Henrissat B."/>
            <person name="Kohler A."/>
            <person name="Grigoriev I.V."/>
            <person name="Martin F.M."/>
            <person name="Hacquard S."/>
        </authorList>
    </citation>
    <scope>NUCLEOTIDE SEQUENCE</scope>
    <source>
        <strain evidence="12">MPI-SDFR-AT-0120</strain>
    </source>
</reference>
<feature type="region of interest" description="Disordered" evidence="11">
    <location>
        <begin position="1"/>
        <end position="62"/>
    </location>
</feature>
<keyword evidence="6" id="KW-0175">Coiled coil</keyword>
<feature type="compositionally biased region" description="Basic and acidic residues" evidence="11">
    <location>
        <begin position="286"/>
        <end position="297"/>
    </location>
</feature>
<feature type="region of interest" description="Disordered" evidence="11">
    <location>
        <begin position="102"/>
        <end position="218"/>
    </location>
</feature>
<comment type="subunit">
    <text evidence="3 10">Associates with 90S and pre-40S pre-ribosomal particles.</text>
</comment>
<evidence type="ECO:0000256" key="4">
    <source>
        <dbReference type="ARBA" id="ARBA00022517"/>
    </source>
</evidence>
<dbReference type="EMBL" id="JAGMVJ010000006">
    <property type="protein sequence ID" value="KAH7089488.1"/>
    <property type="molecule type" value="Genomic_DNA"/>
</dbReference>
<keyword evidence="8 10" id="KW-0687">Ribonucleoprotein</keyword>
<dbReference type="Proteomes" id="UP000813461">
    <property type="component" value="Unassembled WGS sequence"/>
</dbReference>
<dbReference type="GO" id="GO:0000462">
    <property type="term" value="P:maturation of SSU-rRNA from tricistronic rRNA transcript (SSU-rRNA, 5.8S rRNA, LSU-rRNA)"/>
    <property type="evidence" value="ECO:0007669"/>
    <property type="project" value="TreeGrafter"/>
</dbReference>
<evidence type="ECO:0000256" key="8">
    <source>
        <dbReference type="ARBA" id="ARBA00023274"/>
    </source>
</evidence>
<keyword evidence="13" id="KW-1185">Reference proteome</keyword>
<evidence type="ECO:0000256" key="5">
    <source>
        <dbReference type="ARBA" id="ARBA00022552"/>
    </source>
</evidence>
<accession>A0A8K0RBK5</accession>
<keyword evidence="4 10" id="KW-0690">Ribosome biogenesis</keyword>
<comment type="similarity">
    <text evidence="2 10">Belongs to the RRP36 family.</text>
</comment>
<dbReference type="GO" id="GO:0005730">
    <property type="term" value="C:nucleolus"/>
    <property type="evidence" value="ECO:0007669"/>
    <property type="project" value="UniProtKB-SubCell"/>
</dbReference>
<feature type="region of interest" description="Disordered" evidence="11">
    <location>
        <begin position="277"/>
        <end position="297"/>
    </location>
</feature>
<comment type="function">
    <text evidence="9 10">Component of the 90S pre-ribosome involved in the maturation of rRNAs. Required for early cleavages of the pre-RNAs in the 40S ribosomal subunit maturation pathway.</text>
</comment>
<evidence type="ECO:0000256" key="3">
    <source>
        <dbReference type="ARBA" id="ARBA00011167"/>
    </source>
</evidence>
<organism evidence="12 13">
    <name type="scientific">Paraphoma chrysanthemicola</name>
    <dbReference type="NCBI Taxonomy" id="798071"/>
    <lineage>
        <taxon>Eukaryota</taxon>
        <taxon>Fungi</taxon>
        <taxon>Dikarya</taxon>
        <taxon>Ascomycota</taxon>
        <taxon>Pezizomycotina</taxon>
        <taxon>Dothideomycetes</taxon>
        <taxon>Pleosporomycetidae</taxon>
        <taxon>Pleosporales</taxon>
        <taxon>Pleosporineae</taxon>
        <taxon>Phaeosphaeriaceae</taxon>
        <taxon>Paraphoma</taxon>
    </lineage>
</organism>
<evidence type="ECO:0000313" key="13">
    <source>
        <dbReference type="Proteomes" id="UP000813461"/>
    </source>
</evidence>
<feature type="compositionally biased region" description="Acidic residues" evidence="11">
    <location>
        <begin position="16"/>
        <end position="25"/>
    </location>
</feature>
<dbReference type="Pfam" id="PF06102">
    <property type="entry name" value="RRP36"/>
    <property type="match status" value="1"/>
</dbReference>
<evidence type="ECO:0000256" key="9">
    <source>
        <dbReference type="ARBA" id="ARBA00025053"/>
    </source>
</evidence>
<dbReference type="PANTHER" id="PTHR21738:SF0">
    <property type="entry name" value="RIBOSOMAL RNA PROCESSING PROTEIN 36 HOMOLOG"/>
    <property type="match status" value="1"/>
</dbReference>